<reference evidence="2" key="1">
    <citation type="submission" date="2017-02" db="UniProtKB">
        <authorList>
            <consortium name="WormBaseParasite"/>
        </authorList>
    </citation>
    <scope>IDENTIFICATION</scope>
</reference>
<name>A0A0N4ZLG2_PARTI</name>
<evidence type="ECO:0000313" key="1">
    <source>
        <dbReference type="Proteomes" id="UP000038045"/>
    </source>
</evidence>
<dbReference type="AlphaFoldDB" id="A0A0N4ZLG2"/>
<accession>A0A0N4ZLG2</accession>
<organism evidence="1 2">
    <name type="scientific">Parastrongyloides trichosuri</name>
    <name type="common">Possum-specific nematode worm</name>
    <dbReference type="NCBI Taxonomy" id="131310"/>
    <lineage>
        <taxon>Eukaryota</taxon>
        <taxon>Metazoa</taxon>
        <taxon>Ecdysozoa</taxon>
        <taxon>Nematoda</taxon>
        <taxon>Chromadorea</taxon>
        <taxon>Rhabditida</taxon>
        <taxon>Tylenchina</taxon>
        <taxon>Panagrolaimomorpha</taxon>
        <taxon>Strongyloidoidea</taxon>
        <taxon>Strongyloididae</taxon>
        <taxon>Parastrongyloides</taxon>
    </lineage>
</organism>
<keyword evidence="1" id="KW-1185">Reference proteome</keyword>
<dbReference type="Proteomes" id="UP000038045">
    <property type="component" value="Unplaced"/>
</dbReference>
<protein>
    <submittedName>
        <fullName evidence="2">DUF4806 domain-containing protein</fullName>
    </submittedName>
</protein>
<evidence type="ECO:0000313" key="2">
    <source>
        <dbReference type="WBParaSite" id="PTRK_0000914600.1"/>
    </source>
</evidence>
<sequence>MEKINIIQNPKFKENEDNLSKISYFDSLLDIIKIRLNLLTVPTNVNNVIKRCREDNLDEGTKNDFKKILMDLYFELKIEDSVGNRPNKYKIYIYIMESFLLGSFKGLFQPSQLRSRITSRNSYNNIAGNQSIRSWTKYGLDEFSEFLTFEENALEVKNSLEDSFSMKFNIPIQNVAEKFSKLIGFYEMETEKENAESLASNANAISKLLEDLGLSKLILPKEVVEGETKKVQIIKNDNNYYIYLKTTQFDSYHNVLDCIYYLMLLTSVTKCEGPLSFSKILSLLGLVYQVEETKFLGPKLKFNDKSLQAYNRIKLEVDF</sequence>
<proteinExistence type="predicted"/>
<dbReference type="WBParaSite" id="PTRK_0000914600.1">
    <property type="protein sequence ID" value="PTRK_0000914600.1"/>
    <property type="gene ID" value="PTRK_0000914600"/>
</dbReference>